<keyword evidence="5 10" id="KW-0067">ATP-binding</keyword>
<evidence type="ECO:0000256" key="7">
    <source>
        <dbReference type="ARBA" id="ARBA00022962"/>
    </source>
</evidence>
<dbReference type="NCBIfam" id="TIGR01536">
    <property type="entry name" value="asn_synth_AEB"/>
    <property type="match status" value="1"/>
</dbReference>
<keyword evidence="12" id="KW-0436">Ligase</keyword>
<feature type="binding site" evidence="10">
    <location>
        <position position="285"/>
    </location>
    <ligand>
        <name>ATP</name>
        <dbReference type="ChEBI" id="CHEBI:30616"/>
    </ligand>
</feature>
<dbReference type="InterPro" id="IPR051786">
    <property type="entry name" value="ASN_synthetase/amidase"/>
</dbReference>
<keyword evidence="4 10" id="KW-0547">Nucleotide-binding</keyword>
<dbReference type="Proteomes" id="UP000640489">
    <property type="component" value="Unassembled WGS sequence"/>
</dbReference>
<evidence type="ECO:0000256" key="3">
    <source>
        <dbReference type="ARBA" id="ARBA00012737"/>
    </source>
</evidence>
<dbReference type="InterPro" id="IPR033738">
    <property type="entry name" value="AsnB_N"/>
</dbReference>
<dbReference type="PIRSF" id="PIRSF001589">
    <property type="entry name" value="Asn_synthetase_glu-h"/>
    <property type="match status" value="1"/>
</dbReference>
<proteinExistence type="inferred from homology"/>
<protein>
    <recommendedName>
        <fullName evidence="3">asparagine synthase (glutamine-hydrolyzing)</fullName>
        <ecNumber evidence="3">6.3.5.4</ecNumber>
    </recommendedName>
</protein>
<evidence type="ECO:0000259" key="11">
    <source>
        <dbReference type="PROSITE" id="PS51278"/>
    </source>
</evidence>
<evidence type="ECO:0000256" key="6">
    <source>
        <dbReference type="ARBA" id="ARBA00022888"/>
    </source>
</evidence>
<dbReference type="GO" id="GO:0006529">
    <property type="term" value="P:asparagine biosynthetic process"/>
    <property type="evidence" value="ECO:0007669"/>
    <property type="project" value="UniProtKB-KW"/>
</dbReference>
<dbReference type="SUPFAM" id="SSF52402">
    <property type="entry name" value="Adenine nucleotide alpha hydrolases-like"/>
    <property type="match status" value="1"/>
</dbReference>
<dbReference type="GO" id="GO:0005524">
    <property type="term" value="F:ATP binding"/>
    <property type="evidence" value="ECO:0007669"/>
    <property type="project" value="UniProtKB-KW"/>
</dbReference>
<dbReference type="SUPFAM" id="SSF56235">
    <property type="entry name" value="N-terminal nucleophile aminohydrolases (Ntn hydrolases)"/>
    <property type="match status" value="1"/>
</dbReference>
<accession>A0A930VHP8</accession>
<evidence type="ECO:0000256" key="1">
    <source>
        <dbReference type="ARBA" id="ARBA00005187"/>
    </source>
</evidence>
<organism evidence="12 13">
    <name type="scientific">Nocardioides islandensis</name>
    <dbReference type="NCBI Taxonomy" id="433663"/>
    <lineage>
        <taxon>Bacteria</taxon>
        <taxon>Bacillati</taxon>
        <taxon>Actinomycetota</taxon>
        <taxon>Actinomycetes</taxon>
        <taxon>Propionibacteriales</taxon>
        <taxon>Nocardioidaceae</taxon>
        <taxon>Nocardioides</taxon>
    </lineage>
</organism>
<feature type="binding site" evidence="10">
    <location>
        <position position="99"/>
    </location>
    <ligand>
        <name>L-glutamine</name>
        <dbReference type="ChEBI" id="CHEBI:58359"/>
    </ligand>
</feature>
<keyword evidence="6 9" id="KW-0061">Asparagine biosynthesis</keyword>
<name>A0A930VHP8_9ACTN</name>
<dbReference type="InterPro" id="IPR014729">
    <property type="entry name" value="Rossmann-like_a/b/a_fold"/>
</dbReference>
<dbReference type="Gene3D" id="3.40.50.620">
    <property type="entry name" value="HUPs"/>
    <property type="match status" value="1"/>
</dbReference>
<comment type="caution">
    <text evidence="12">The sequence shown here is derived from an EMBL/GenBank/DDBJ whole genome shotgun (WGS) entry which is preliminary data.</text>
</comment>
<gene>
    <name evidence="12" type="primary">asnB</name>
    <name evidence="12" type="ORF">ISU07_13405</name>
</gene>
<evidence type="ECO:0000313" key="12">
    <source>
        <dbReference type="EMBL" id="MBF4764125.1"/>
    </source>
</evidence>
<reference evidence="12" key="1">
    <citation type="submission" date="2020-11" db="EMBL/GenBank/DDBJ databases">
        <title>Nocardioides sp. nov., isolated from Soil of Cynanchum wilfordii Hemsley rhizosphere.</title>
        <authorList>
            <person name="Lee J.-S."/>
            <person name="Suh M.K."/>
            <person name="Kim J.-S."/>
        </authorList>
    </citation>
    <scope>NUCLEOTIDE SEQUENCE</scope>
    <source>
        <strain evidence="12">KCTC 19275</strain>
    </source>
</reference>
<evidence type="ECO:0000256" key="2">
    <source>
        <dbReference type="ARBA" id="ARBA00005752"/>
    </source>
</evidence>
<keyword evidence="7 9" id="KW-0315">Glutamine amidotransferase</keyword>
<dbReference type="Pfam" id="PF00733">
    <property type="entry name" value="Asn_synthase"/>
    <property type="match status" value="1"/>
</dbReference>
<dbReference type="InterPro" id="IPR006426">
    <property type="entry name" value="Asn_synth_AEB"/>
</dbReference>
<dbReference type="PROSITE" id="PS51278">
    <property type="entry name" value="GATASE_TYPE_2"/>
    <property type="match status" value="1"/>
</dbReference>
<feature type="domain" description="Glutamine amidotransferase type-2" evidence="11">
    <location>
        <begin position="2"/>
        <end position="185"/>
    </location>
</feature>
<dbReference type="CDD" id="cd01991">
    <property type="entry name" value="Asn_synthase_B_C"/>
    <property type="match status" value="1"/>
</dbReference>
<comment type="catalytic activity">
    <reaction evidence="8">
        <text>L-aspartate + L-glutamine + ATP + H2O = L-asparagine + L-glutamate + AMP + diphosphate + H(+)</text>
        <dbReference type="Rhea" id="RHEA:12228"/>
        <dbReference type="ChEBI" id="CHEBI:15377"/>
        <dbReference type="ChEBI" id="CHEBI:15378"/>
        <dbReference type="ChEBI" id="CHEBI:29985"/>
        <dbReference type="ChEBI" id="CHEBI:29991"/>
        <dbReference type="ChEBI" id="CHEBI:30616"/>
        <dbReference type="ChEBI" id="CHEBI:33019"/>
        <dbReference type="ChEBI" id="CHEBI:58048"/>
        <dbReference type="ChEBI" id="CHEBI:58359"/>
        <dbReference type="ChEBI" id="CHEBI:456215"/>
        <dbReference type="EC" id="6.3.5.4"/>
    </reaction>
</comment>
<evidence type="ECO:0000256" key="4">
    <source>
        <dbReference type="ARBA" id="ARBA00022741"/>
    </source>
</evidence>
<dbReference type="InterPro" id="IPR029055">
    <property type="entry name" value="Ntn_hydrolases_N"/>
</dbReference>
<feature type="binding site" evidence="10">
    <location>
        <begin position="364"/>
        <end position="365"/>
    </location>
    <ligand>
        <name>ATP</name>
        <dbReference type="ChEBI" id="CHEBI:30616"/>
    </ligand>
</feature>
<evidence type="ECO:0000256" key="10">
    <source>
        <dbReference type="PIRSR" id="PIRSR001589-2"/>
    </source>
</evidence>
<sequence>MCGIAGTYQQAEGKLITSVMVERLAHRGPDASSVLESVNPRASVVLGHLRLSIIDLSAAADGPFTKNGLTISYNGELYNYRELRAELQRTGVGFVTTSDTEVVLEAWRAWGPGCLERFRGMFAFAVHDIATDELALARDPLGIKPLYVMRRGAGIVFASELKAIVAAVGHELSIDPLALAASALYYWLPEQVCAVRGVSKHPAGTWTVYRPDGTSESGTYWDPAEVSARAARGEPRDLRRVVEESVEAHLVSDVPVASFLSGGLDSSLVTAIAHRHTPGIEAYSIAFRGEDQRLEAMPDDARYARVMAQHLGIRLHEIEIAPDVVDMLPRVVDVLDEPIGDPAAINTLLMCESARAAGVKVLLSGMGADELFGGYRKHLACLLALRYQRVPRPARRGVAGVVNRLPVVAGRRGLRTVRWAQRFLSFAELGEEEAFRRSYTMFAPDELAGLLDPSYGRQVDRLVEGHREIYTDNDLDGPTARMCLADSRLFLPGLNLAYTDRSSMAASCEVRVPFVDTQVFEAAFSLPEDDRIRGRTQKAALRDVARHWLPDEIIDRPKASFGVPLRAWVNNDLSGLVDDVLLGGELVASGVLQRQPLERLVADQRSGRRDFSKQVWQLLSLEVWYEQARAAGVRTA</sequence>
<dbReference type="GO" id="GO:0004066">
    <property type="term" value="F:asparagine synthase (glutamine-hydrolyzing) activity"/>
    <property type="evidence" value="ECO:0007669"/>
    <property type="project" value="UniProtKB-EC"/>
</dbReference>
<dbReference type="GO" id="GO:0005829">
    <property type="term" value="C:cytosol"/>
    <property type="evidence" value="ECO:0007669"/>
    <property type="project" value="TreeGrafter"/>
</dbReference>
<dbReference type="Gene3D" id="3.60.20.10">
    <property type="entry name" value="Glutamine Phosphoribosylpyrophosphate, subunit 1, domain 1"/>
    <property type="match status" value="1"/>
</dbReference>
<evidence type="ECO:0000256" key="8">
    <source>
        <dbReference type="ARBA" id="ARBA00048741"/>
    </source>
</evidence>
<feature type="active site" description="For GATase activity" evidence="9">
    <location>
        <position position="2"/>
    </location>
</feature>
<dbReference type="PANTHER" id="PTHR43284">
    <property type="entry name" value="ASPARAGINE SYNTHETASE (GLUTAMINE-HYDROLYZING)"/>
    <property type="match status" value="1"/>
</dbReference>
<keyword evidence="13" id="KW-1185">Reference proteome</keyword>
<dbReference type="InterPro" id="IPR017932">
    <property type="entry name" value="GATase_2_dom"/>
</dbReference>
<comment type="similarity">
    <text evidence="2">Belongs to the asparagine synthetase family.</text>
</comment>
<dbReference type="PANTHER" id="PTHR43284:SF1">
    <property type="entry name" value="ASPARAGINE SYNTHETASE"/>
    <property type="match status" value="1"/>
</dbReference>
<dbReference type="EMBL" id="JADKPN010000007">
    <property type="protein sequence ID" value="MBF4764125.1"/>
    <property type="molecule type" value="Genomic_DNA"/>
</dbReference>
<evidence type="ECO:0000256" key="9">
    <source>
        <dbReference type="PIRSR" id="PIRSR001589-1"/>
    </source>
</evidence>
<keyword evidence="9" id="KW-0028">Amino-acid biosynthesis</keyword>
<dbReference type="EC" id="6.3.5.4" evidence="3"/>
<comment type="pathway">
    <text evidence="1">Amino-acid biosynthesis; L-asparagine biosynthesis; L-asparagine from L-aspartate (L-Gln route): step 1/1.</text>
</comment>
<dbReference type="RefSeq" id="WP_194707293.1">
    <property type="nucleotide sequence ID" value="NZ_JADKPN010000007.1"/>
</dbReference>
<dbReference type="CDD" id="cd00712">
    <property type="entry name" value="AsnB"/>
    <property type="match status" value="1"/>
</dbReference>
<evidence type="ECO:0000256" key="5">
    <source>
        <dbReference type="ARBA" id="ARBA00022840"/>
    </source>
</evidence>
<dbReference type="InterPro" id="IPR001962">
    <property type="entry name" value="Asn_synthase"/>
</dbReference>
<dbReference type="Pfam" id="PF13537">
    <property type="entry name" value="GATase_7"/>
    <property type="match status" value="1"/>
</dbReference>
<dbReference type="AlphaFoldDB" id="A0A930VHP8"/>
<evidence type="ECO:0000313" key="13">
    <source>
        <dbReference type="Proteomes" id="UP000640489"/>
    </source>
</evidence>